<dbReference type="Proteomes" id="UP000035680">
    <property type="component" value="Unassembled WGS sequence"/>
</dbReference>
<evidence type="ECO:0000256" key="2">
    <source>
        <dbReference type="SAM" id="MobiDB-lite"/>
    </source>
</evidence>
<dbReference type="AlphaFoldDB" id="A0A0K0FPI6"/>
<keyword evidence="4" id="KW-1185">Reference proteome</keyword>
<evidence type="ECO:0000313" key="5">
    <source>
        <dbReference type="WBParaSite" id="SVE_1104300.1"/>
    </source>
</evidence>
<dbReference type="InterPro" id="IPR019371">
    <property type="entry name" value="KxDL_dom"/>
</dbReference>
<proteinExistence type="inferred from homology"/>
<organism evidence="4 5">
    <name type="scientific">Strongyloides venezuelensis</name>
    <name type="common">Threadworm</name>
    <dbReference type="NCBI Taxonomy" id="75913"/>
    <lineage>
        <taxon>Eukaryota</taxon>
        <taxon>Metazoa</taxon>
        <taxon>Ecdysozoa</taxon>
        <taxon>Nematoda</taxon>
        <taxon>Chromadorea</taxon>
        <taxon>Rhabditida</taxon>
        <taxon>Tylenchina</taxon>
        <taxon>Panagrolaimomorpha</taxon>
        <taxon>Strongyloidoidea</taxon>
        <taxon>Strongyloididae</taxon>
        <taxon>Strongyloides</taxon>
    </lineage>
</organism>
<dbReference type="PANTHER" id="PTHR13511:SF0">
    <property type="entry name" value="KXDL MOTIF-CONTAINING PROTEIN 1"/>
    <property type="match status" value="1"/>
</dbReference>
<evidence type="ECO:0000259" key="3">
    <source>
        <dbReference type="Pfam" id="PF10241"/>
    </source>
</evidence>
<comment type="similarity">
    <text evidence="1">Belongs to the KXD1 family.</text>
</comment>
<accession>A0A0K0FPI6</accession>
<feature type="domain" description="KxDL" evidence="3">
    <location>
        <begin position="44"/>
        <end position="128"/>
    </location>
</feature>
<dbReference type="InterPro" id="IPR039843">
    <property type="entry name" value="KXD1-like"/>
</dbReference>
<dbReference type="Pfam" id="PF10241">
    <property type="entry name" value="KxDL"/>
    <property type="match status" value="1"/>
</dbReference>
<evidence type="ECO:0000313" key="4">
    <source>
        <dbReference type="Proteomes" id="UP000035680"/>
    </source>
</evidence>
<dbReference type="PANTHER" id="PTHR13511">
    <property type="entry name" value="KXDL MOTIF-CONTAINING PROTEIN 1"/>
    <property type="match status" value="1"/>
</dbReference>
<reference evidence="5" key="2">
    <citation type="submission" date="2015-08" db="UniProtKB">
        <authorList>
            <consortium name="WormBaseParasite"/>
        </authorList>
    </citation>
    <scope>IDENTIFICATION</scope>
</reference>
<dbReference type="GO" id="GO:0099078">
    <property type="term" value="C:BORC complex"/>
    <property type="evidence" value="ECO:0007669"/>
    <property type="project" value="TreeGrafter"/>
</dbReference>
<dbReference type="STRING" id="75913.A0A0K0FPI6"/>
<protein>
    <submittedName>
        <fullName evidence="5">KxDL domain-containing protein</fullName>
    </submittedName>
</protein>
<sequence>MNRRPNIPPLNIPPPSSVETCPSDNSPLTDNEDTAREESLIQCLLSQIDENSVSEIIAYQKKCLERLEKTNAMLENCQHISETRLASSARDIATGRAKIVEIKTDLEHIIRKIGIIKRTLKEKYPEQYKISEEMFKRGDEE</sequence>
<evidence type="ECO:0000256" key="1">
    <source>
        <dbReference type="ARBA" id="ARBA00005913"/>
    </source>
</evidence>
<dbReference type="WBParaSite" id="SVE_1104300.1">
    <property type="protein sequence ID" value="SVE_1104300.1"/>
    <property type="gene ID" value="SVE_1104300"/>
</dbReference>
<dbReference type="GO" id="GO:0032418">
    <property type="term" value="P:lysosome localization"/>
    <property type="evidence" value="ECO:0007669"/>
    <property type="project" value="TreeGrafter"/>
</dbReference>
<reference evidence="4" key="1">
    <citation type="submission" date="2014-07" db="EMBL/GenBank/DDBJ databases">
        <authorList>
            <person name="Martin A.A"/>
            <person name="De Silva N."/>
        </authorList>
    </citation>
    <scope>NUCLEOTIDE SEQUENCE</scope>
</reference>
<name>A0A0K0FPI6_STRVS</name>
<feature type="compositionally biased region" description="Pro residues" evidence="2">
    <location>
        <begin position="1"/>
        <end position="16"/>
    </location>
</feature>
<feature type="region of interest" description="Disordered" evidence="2">
    <location>
        <begin position="1"/>
        <end position="33"/>
    </location>
</feature>
<feature type="compositionally biased region" description="Polar residues" evidence="2">
    <location>
        <begin position="17"/>
        <end position="29"/>
    </location>
</feature>